<name>A0A4Y6PQ22_PERCE</name>
<dbReference type="GO" id="GO:0016491">
    <property type="term" value="F:oxidoreductase activity"/>
    <property type="evidence" value="ECO:0007669"/>
    <property type="project" value="UniProtKB-KW"/>
</dbReference>
<keyword evidence="2" id="KW-0560">Oxidoreductase</keyword>
<dbReference type="InterPro" id="IPR000683">
    <property type="entry name" value="Gfo/Idh/MocA-like_OxRdtase_N"/>
</dbReference>
<accession>A0A5B8Y1Z0</accession>
<evidence type="ECO:0000313" key="7">
    <source>
        <dbReference type="Proteomes" id="UP000315995"/>
    </source>
</evidence>
<comment type="similarity">
    <text evidence="1">Belongs to the Gfo/Idh/MocA family.</text>
</comment>
<dbReference type="Gene3D" id="3.30.360.10">
    <property type="entry name" value="Dihydrodipicolinate Reductase, domain 2"/>
    <property type="match status" value="1"/>
</dbReference>
<dbReference type="EMBL" id="CP041186">
    <property type="protein sequence ID" value="QDG50380.1"/>
    <property type="molecule type" value="Genomic_DNA"/>
</dbReference>
<dbReference type="InterPro" id="IPR008354">
    <property type="entry name" value="Glc-Fru_OxRdtase_bac"/>
</dbReference>
<evidence type="ECO:0000256" key="3">
    <source>
        <dbReference type="SAM" id="MobiDB-lite"/>
    </source>
</evidence>
<dbReference type="OrthoDB" id="9793050at2"/>
<accession>A0A4Y6PQ22</accession>
<gene>
    <name evidence="6" type="ORF">FIV42_06420</name>
</gene>
<dbReference type="InterPro" id="IPR050984">
    <property type="entry name" value="Gfo/Idh/MocA_domain"/>
</dbReference>
<feature type="region of interest" description="Disordered" evidence="3">
    <location>
        <begin position="335"/>
        <end position="376"/>
    </location>
</feature>
<sequence>MSQSTTRGRDTIHYAVVGLGHITQAAVLPAFENADNCELTALVSGDQDKLDELGDKYGVEYSVHYDDYEEFLEEGLVDAVYIAVPNHLHRDFTVQAAEAGVHVLCEKPMAVTAEECREMIEACERNDVKLMIAYRLHFEAGNLEAVELVQQGKLGDLRFFDATFTQDVVEGDIRLNPIEKGGGSVYDMGIYCINAARFLFRGEPFEVSAWSESSDDPRFADCDEMTSAILRFPGHRLATFTSSFGSAKTDTFRLVGTDGELVMEPAFGYATHIKYELTADEDTQSHTFPKRDQFGPELIYFADCVLDNKHPEPDGYEGMADVQIIEAIYESARKGEPVMVEPVEEQIRPERDQEITRPGFPKPDEVKASGPKEKGP</sequence>
<dbReference type="Proteomes" id="UP000315995">
    <property type="component" value="Chromosome"/>
</dbReference>
<dbReference type="RefSeq" id="WP_141196874.1">
    <property type="nucleotide sequence ID" value="NZ_CP041186.1"/>
</dbReference>
<feature type="compositionally biased region" description="Basic and acidic residues" evidence="3">
    <location>
        <begin position="345"/>
        <end position="355"/>
    </location>
</feature>
<dbReference type="InterPro" id="IPR055170">
    <property type="entry name" value="GFO_IDH_MocA-like_dom"/>
</dbReference>
<evidence type="ECO:0000313" key="6">
    <source>
        <dbReference type="EMBL" id="QDG50380.1"/>
    </source>
</evidence>
<dbReference type="PRINTS" id="PR01775">
    <property type="entry name" value="GLFROXRDTASE"/>
</dbReference>
<evidence type="ECO:0000259" key="4">
    <source>
        <dbReference type="Pfam" id="PF01408"/>
    </source>
</evidence>
<evidence type="ECO:0000259" key="5">
    <source>
        <dbReference type="Pfam" id="PF22725"/>
    </source>
</evidence>
<dbReference type="Pfam" id="PF22725">
    <property type="entry name" value="GFO_IDH_MocA_C3"/>
    <property type="match status" value="1"/>
</dbReference>
<dbReference type="AlphaFoldDB" id="A0A4Y6PQ22"/>
<dbReference type="PANTHER" id="PTHR22604">
    <property type="entry name" value="OXIDOREDUCTASES"/>
    <property type="match status" value="1"/>
</dbReference>
<feature type="domain" description="GFO/IDH/MocA-like oxidoreductase" evidence="5">
    <location>
        <begin position="144"/>
        <end position="261"/>
    </location>
</feature>
<dbReference type="PANTHER" id="PTHR22604:SF105">
    <property type="entry name" value="TRANS-1,2-DIHYDROBENZENE-1,2-DIOL DEHYDROGENASE"/>
    <property type="match status" value="1"/>
</dbReference>
<keyword evidence="7" id="KW-1185">Reference proteome</keyword>
<dbReference type="GO" id="GO:0000166">
    <property type="term" value="F:nucleotide binding"/>
    <property type="evidence" value="ECO:0007669"/>
    <property type="project" value="InterPro"/>
</dbReference>
<dbReference type="Gene3D" id="3.40.50.720">
    <property type="entry name" value="NAD(P)-binding Rossmann-like Domain"/>
    <property type="match status" value="1"/>
</dbReference>
<evidence type="ECO:0000256" key="2">
    <source>
        <dbReference type="ARBA" id="ARBA00023002"/>
    </source>
</evidence>
<dbReference type="SUPFAM" id="SSF55347">
    <property type="entry name" value="Glyceraldehyde-3-phosphate dehydrogenase-like, C-terminal domain"/>
    <property type="match status" value="1"/>
</dbReference>
<feature type="domain" description="Gfo/Idh/MocA-like oxidoreductase N-terminal" evidence="4">
    <location>
        <begin position="12"/>
        <end position="134"/>
    </location>
</feature>
<dbReference type="SUPFAM" id="SSF51735">
    <property type="entry name" value="NAD(P)-binding Rossmann-fold domains"/>
    <property type="match status" value="1"/>
</dbReference>
<evidence type="ECO:0000256" key="1">
    <source>
        <dbReference type="ARBA" id="ARBA00010928"/>
    </source>
</evidence>
<reference evidence="6 7" key="1">
    <citation type="submission" date="2019-06" db="EMBL/GenBank/DDBJ databases">
        <title>Persicimonas caeni gen. nov., sp. nov., a predatory bacterium isolated from solar saltern.</title>
        <authorList>
            <person name="Wang S."/>
        </authorList>
    </citation>
    <scope>NUCLEOTIDE SEQUENCE [LARGE SCALE GENOMIC DNA]</scope>
    <source>
        <strain evidence="6 7">YN101</strain>
    </source>
</reference>
<proteinExistence type="inferred from homology"/>
<dbReference type="Pfam" id="PF01408">
    <property type="entry name" value="GFO_IDH_MocA"/>
    <property type="match status" value="1"/>
</dbReference>
<protein>
    <submittedName>
        <fullName evidence="6">Gfo/Idh/MocA family oxidoreductase</fullName>
    </submittedName>
</protein>
<feature type="compositionally biased region" description="Basic and acidic residues" evidence="3">
    <location>
        <begin position="362"/>
        <end position="376"/>
    </location>
</feature>
<organism evidence="6 7">
    <name type="scientific">Persicimonas caeni</name>
    <dbReference type="NCBI Taxonomy" id="2292766"/>
    <lineage>
        <taxon>Bacteria</taxon>
        <taxon>Deltaproteobacteria</taxon>
        <taxon>Bradymonadales</taxon>
        <taxon>Bradymonadaceae</taxon>
        <taxon>Persicimonas</taxon>
    </lineage>
</organism>
<dbReference type="InterPro" id="IPR036291">
    <property type="entry name" value="NAD(P)-bd_dom_sf"/>
</dbReference>